<dbReference type="Proteomes" id="UP000256964">
    <property type="component" value="Unassembled WGS sequence"/>
</dbReference>
<organism evidence="2 3">
    <name type="scientific">Lentinus brumalis</name>
    <dbReference type="NCBI Taxonomy" id="2498619"/>
    <lineage>
        <taxon>Eukaryota</taxon>
        <taxon>Fungi</taxon>
        <taxon>Dikarya</taxon>
        <taxon>Basidiomycota</taxon>
        <taxon>Agaricomycotina</taxon>
        <taxon>Agaricomycetes</taxon>
        <taxon>Polyporales</taxon>
        <taxon>Polyporaceae</taxon>
        <taxon>Lentinus</taxon>
    </lineage>
</organism>
<proteinExistence type="predicted"/>
<accession>A0A371CJ44</accession>
<dbReference type="AlphaFoldDB" id="A0A371CJ44"/>
<dbReference type="EMBL" id="KZ857566">
    <property type="protein sequence ID" value="RDX40301.1"/>
    <property type="molecule type" value="Genomic_DNA"/>
</dbReference>
<evidence type="ECO:0000313" key="3">
    <source>
        <dbReference type="Proteomes" id="UP000256964"/>
    </source>
</evidence>
<keyword evidence="3" id="KW-1185">Reference proteome</keyword>
<evidence type="ECO:0000313" key="2">
    <source>
        <dbReference type="EMBL" id="RDX40301.1"/>
    </source>
</evidence>
<protein>
    <submittedName>
        <fullName evidence="2">Uncharacterized protein</fullName>
    </submittedName>
</protein>
<evidence type="ECO:0000256" key="1">
    <source>
        <dbReference type="SAM" id="MobiDB-lite"/>
    </source>
</evidence>
<gene>
    <name evidence="2" type="ORF">OH76DRAFT_1490391</name>
</gene>
<sequence>MPGPCLVAERRRLDRRRSDLADSRAYIAPSTRPEQLTPPASPATVRPTCMRKRRPRARERRANGRVSVRGTATEAAATAQCHAAGLDPTYCMPRDELRAGGSVPPTHVAKLAATGRRAAFTTRRDPGSLWQVPCWRDDREHGSEEQTDRSRCVLES</sequence>
<name>A0A371CJ44_9APHY</name>
<reference evidence="2 3" key="1">
    <citation type="journal article" date="2018" name="Biotechnol. Biofuels">
        <title>Integrative visual omics of the white-rot fungus Polyporus brumalis exposes the biotechnological potential of its oxidative enzymes for delignifying raw plant biomass.</title>
        <authorList>
            <person name="Miyauchi S."/>
            <person name="Rancon A."/>
            <person name="Drula E."/>
            <person name="Hage H."/>
            <person name="Chaduli D."/>
            <person name="Favel A."/>
            <person name="Grisel S."/>
            <person name="Henrissat B."/>
            <person name="Herpoel-Gimbert I."/>
            <person name="Ruiz-Duenas F.J."/>
            <person name="Chevret D."/>
            <person name="Hainaut M."/>
            <person name="Lin J."/>
            <person name="Wang M."/>
            <person name="Pangilinan J."/>
            <person name="Lipzen A."/>
            <person name="Lesage-Meessen L."/>
            <person name="Navarro D."/>
            <person name="Riley R."/>
            <person name="Grigoriev I.V."/>
            <person name="Zhou S."/>
            <person name="Raouche S."/>
            <person name="Rosso M.N."/>
        </authorList>
    </citation>
    <scope>NUCLEOTIDE SEQUENCE [LARGE SCALE GENOMIC DNA]</scope>
    <source>
        <strain evidence="2 3">BRFM 1820</strain>
    </source>
</reference>
<feature type="compositionally biased region" description="Basic and acidic residues" evidence="1">
    <location>
        <begin position="8"/>
        <end position="22"/>
    </location>
</feature>
<feature type="compositionally biased region" description="Basic residues" evidence="1">
    <location>
        <begin position="49"/>
        <end position="59"/>
    </location>
</feature>
<feature type="region of interest" description="Disordered" evidence="1">
    <location>
        <begin position="1"/>
        <end position="72"/>
    </location>
</feature>